<name>A0ACD3SL01_9BURK</name>
<reference evidence="1" key="1">
    <citation type="submission" date="2019-05" db="EMBL/GenBank/DDBJ databases">
        <title>Revised genome assembly of Burkholderiaceae (previously Ralstonia) sp. PBA.</title>
        <authorList>
            <person name="Gan H.M."/>
        </authorList>
    </citation>
    <scope>NUCLEOTIDE SEQUENCE</scope>
    <source>
        <strain evidence="1">PBA</strain>
    </source>
</reference>
<evidence type="ECO:0000313" key="1">
    <source>
        <dbReference type="EMBL" id="TMS56924.1"/>
    </source>
</evidence>
<organism evidence="1 2">
    <name type="scientific">Imbroritus primus</name>
    <dbReference type="NCBI Taxonomy" id="3058603"/>
    <lineage>
        <taxon>Bacteria</taxon>
        <taxon>Pseudomonadati</taxon>
        <taxon>Pseudomonadota</taxon>
        <taxon>Betaproteobacteria</taxon>
        <taxon>Burkholderiales</taxon>
        <taxon>Burkholderiaceae</taxon>
        <taxon>Imbroritus</taxon>
    </lineage>
</organism>
<accession>A0ACD3SL01</accession>
<keyword evidence="2" id="KW-1185">Reference proteome</keyword>
<comment type="caution">
    <text evidence="1">The sequence shown here is derived from an EMBL/GenBank/DDBJ whole genome shotgun (WGS) entry which is preliminary data.</text>
</comment>
<proteinExistence type="predicted"/>
<sequence>MSDGLPRAVLVDLDGTLVDTAEDIVVAANRMLDELGAFPLPFAMVKGFIGKGVPNLVRRTLETAQLAVDPVEAQAVFERHYLAVNGRMGQVFAGVEAGLDALVRLGYRIACVTNKPEALATPLLALTGLDTWCEVLIGGDTLVQMKPHPEPLLHACRLLGVSPAHALLVGDSAVDVAAARAAGVPVAIVRYGYAGPDGPDALGGDWLIDSFEALPALLAEHRLQPAA</sequence>
<dbReference type="EMBL" id="AKCV02000026">
    <property type="protein sequence ID" value="TMS56924.1"/>
    <property type="molecule type" value="Genomic_DNA"/>
</dbReference>
<evidence type="ECO:0000313" key="2">
    <source>
        <dbReference type="Proteomes" id="UP000004277"/>
    </source>
</evidence>
<dbReference type="EC" id="3.1.3.18" evidence="1"/>
<protein>
    <submittedName>
        <fullName evidence="1">Phosphoglycolate phosphatase</fullName>
        <ecNumber evidence="1">3.1.3.18</ecNumber>
    </submittedName>
</protein>
<gene>
    <name evidence="1" type="primary">gph</name>
    <name evidence="1" type="ORF">MW7_017670</name>
</gene>
<keyword evidence="1" id="KW-0378">Hydrolase</keyword>
<dbReference type="Proteomes" id="UP000004277">
    <property type="component" value="Unassembled WGS sequence"/>
</dbReference>